<dbReference type="InterPro" id="IPR037682">
    <property type="entry name" value="TonB_C"/>
</dbReference>
<accession>A0A381Z722</accession>
<evidence type="ECO:0000256" key="3">
    <source>
        <dbReference type="SAM" id="MobiDB-lite"/>
    </source>
</evidence>
<dbReference type="InterPro" id="IPR019734">
    <property type="entry name" value="TPR_rpt"/>
</dbReference>
<reference evidence="5" key="1">
    <citation type="submission" date="2018-05" db="EMBL/GenBank/DDBJ databases">
        <authorList>
            <person name="Lanie J.A."/>
            <person name="Ng W.-L."/>
            <person name="Kazmierczak K.M."/>
            <person name="Andrzejewski T.M."/>
            <person name="Davidsen T.M."/>
            <person name="Wayne K.J."/>
            <person name="Tettelin H."/>
            <person name="Glass J.I."/>
            <person name="Rusch D."/>
            <person name="Podicherti R."/>
            <person name="Tsui H.-C.T."/>
            <person name="Winkler M.E."/>
        </authorList>
    </citation>
    <scope>NUCLEOTIDE SEQUENCE</scope>
</reference>
<keyword evidence="1" id="KW-0677">Repeat</keyword>
<feature type="region of interest" description="Disordered" evidence="3">
    <location>
        <begin position="535"/>
        <end position="558"/>
    </location>
</feature>
<dbReference type="Gene3D" id="3.30.1150.10">
    <property type="match status" value="1"/>
</dbReference>
<feature type="domain" description="TonB C-terminal" evidence="4">
    <location>
        <begin position="435"/>
        <end position="532"/>
    </location>
</feature>
<feature type="compositionally biased region" description="Polar residues" evidence="3">
    <location>
        <begin position="549"/>
        <end position="558"/>
    </location>
</feature>
<dbReference type="SMART" id="SM00028">
    <property type="entry name" value="TPR"/>
    <property type="match status" value="3"/>
</dbReference>
<dbReference type="Pfam" id="PF13424">
    <property type="entry name" value="TPR_12"/>
    <property type="match status" value="1"/>
</dbReference>
<dbReference type="PROSITE" id="PS52015">
    <property type="entry name" value="TONB_CTD"/>
    <property type="match status" value="1"/>
</dbReference>
<organism evidence="5">
    <name type="scientific">marine metagenome</name>
    <dbReference type="NCBI Taxonomy" id="408172"/>
    <lineage>
        <taxon>unclassified sequences</taxon>
        <taxon>metagenomes</taxon>
        <taxon>ecological metagenomes</taxon>
    </lineage>
</organism>
<evidence type="ECO:0000256" key="2">
    <source>
        <dbReference type="ARBA" id="ARBA00022803"/>
    </source>
</evidence>
<dbReference type="SUPFAM" id="SSF74653">
    <property type="entry name" value="TolA/TonB C-terminal domain"/>
    <property type="match status" value="1"/>
</dbReference>
<sequence>MGSLDFWHGDSVIPMSKPAWLAVMILIAAQSSPAQGASSVDPEKLAQKTSTTANAAPIAEPGLPESHNIPVLPTSESTDNTLNQTSLTPAITTLPAAAAQPPYADKATAIETPQIVDATEPSLDQRLERRERAHRQFLKLYDDGNYERSIVFAAEVVDLTREIFGKRSIELADPMTNLASVYRNSGNTQSAQATYSAVIEIIEDNNDMLSAELINPLKGLGATYNDAGLHELGMRTYQRALHVNHVNGGFYNFEQIPVRDGLTESYLGLEELGKADFEQTVQVSIYEREYGQNKPTSLPAMYKLADWYRRTSQFEEEQSIYTRALRMIKQSGGKTDPLLVNTYRRYAILYRSQALDKEAIRAQKKAIEINQAQPEPNITLHGDLLVELGDCYITFGYSRRAVASYTEAWQTFAADPELYGERLEAYFSKPKSVRHIAIPTTYPRSSRNRNTVESTSIFGDGIVMARYTVSDRGRVENVQIIESDPPNLLDDKVAYALRNSYFRPEFQDGLPVSRPDMIYVHEFKYDKTALKVVGEKNSDQQERLPNPNALDNGSNGAM</sequence>
<dbReference type="Pfam" id="PF03544">
    <property type="entry name" value="TonB_C"/>
    <property type="match status" value="1"/>
</dbReference>
<dbReference type="AlphaFoldDB" id="A0A381Z722"/>
<dbReference type="SUPFAM" id="SSF48452">
    <property type="entry name" value="TPR-like"/>
    <property type="match status" value="1"/>
</dbReference>
<keyword evidence="2" id="KW-0802">TPR repeat</keyword>
<dbReference type="InterPro" id="IPR011990">
    <property type="entry name" value="TPR-like_helical_dom_sf"/>
</dbReference>
<dbReference type="Gene3D" id="1.25.40.10">
    <property type="entry name" value="Tetratricopeptide repeat domain"/>
    <property type="match status" value="2"/>
</dbReference>
<gene>
    <name evidence="5" type="ORF">METZ01_LOCUS137526</name>
</gene>
<protein>
    <recommendedName>
        <fullName evidence="4">TonB C-terminal domain-containing protein</fullName>
    </recommendedName>
</protein>
<feature type="compositionally biased region" description="Polar residues" evidence="3">
    <location>
        <begin position="74"/>
        <end position="83"/>
    </location>
</feature>
<feature type="region of interest" description="Disordered" evidence="3">
    <location>
        <begin position="35"/>
        <end position="83"/>
    </location>
</feature>
<dbReference type="GO" id="GO:0055085">
    <property type="term" value="P:transmembrane transport"/>
    <property type="evidence" value="ECO:0007669"/>
    <property type="project" value="InterPro"/>
</dbReference>
<evidence type="ECO:0000313" key="5">
    <source>
        <dbReference type="EMBL" id="SVA84672.1"/>
    </source>
</evidence>
<proteinExistence type="predicted"/>
<evidence type="ECO:0000256" key="1">
    <source>
        <dbReference type="ARBA" id="ARBA00022737"/>
    </source>
</evidence>
<dbReference type="Pfam" id="PF13181">
    <property type="entry name" value="TPR_8"/>
    <property type="match status" value="1"/>
</dbReference>
<evidence type="ECO:0000259" key="4">
    <source>
        <dbReference type="PROSITE" id="PS52015"/>
    </source>
</evidence>
<dbReference type="PANTHER" id="PTHR45641:SF19">
    <property type="entry name" value="NEPHROCYSTIN-3"/>
    <property type="match status" value="1"/>
</dbReference>
<name>A0A381Z722_9ZZZZ</name>
<dbReference type="PANTHER" id="PTHR45641">
    <property type="entry name" value="TETRATRICOPEPTIDE REPEAT PROTEIN (AFU_ORTHOLOGUE AFUA_6G03870)"/>
    <property type="match status" value="1"/>
</dbReference>
<dbReference type="EMBL" id="UINC01020082">
    <property type="protein sequence ID" value="SVA84672.1"/>
    <property type="molecule type" value="Genomic_DNA"/>
</dbReference>